<proteinExistence type="predicted"/>
<dbReference type="RefSeq" id="WP_338689163.1">
    <property type="nucleotide sequence ID" value="NZ_AP024702.1"/>
</dbReference>
<gene>
    <name evidence="3" type="ORF">HAHE_10380</name>
</gene>
<reference evidence="3 4" key="1">
    <citation type="submission" date="2021-06" db="EMBL/GenBank/DDBJ databases">
        <title>Complete genome of Haloferula helveola possessing various polysaccharide degrading enzymes.</title>
        <authorList>
            <person name="Takami H."/>
            <person name="Huang C."/>
            <person name="Hamasaki K."/>
        </authorList>
    </citation>
    <scope>NUCLEOTIDE SEQUENCE [LARGE SCALE GENOMIC DNA]</scope>
    <source>
        <strain evidence="3 4">CN-1</strain>
    </source>
</reference>
<dbReference type="EMBL" id="AP024702">
    <property type="protein sequence ID" value="BCX47130.1"/>
    <property type="molecule type" value="Genomic_DNA"/>
</dbReference>
<accession>A0ABM7RHI7</accession>
<protein>
    <submittedName>
        <fullName evidence="3">Uncharacterized protein</fullName>
    </submittedName>
</protein>
<evidence type="ECO:0000313" key="4">
    <source>
        <dbReference type="Proteomes" id="UP001374893"/>
    </source>
</evidence>
<name>A0ABM7RHI7_9BACT</name>
<feature type="signal peptide" evidence="2">
    <location>
        <begin position="1"/>
        <end position="18"/>
    </location>
</feature>
<feature type="chain" id="PRO_5046728200" evidence="2">
    <location>
        <begin position="19"/>
        <end position="212"/>
    </location>
</feature>
<feature type="region of interest" description="Disordered" evidence="1">
    <location>
        <begin position="179"/>
        <end position="212"/>
    </location>
</feature>
<sequence>MIRIVLLCASLLAPRLMAGIDVDIDAYGESLGGWKDNTVDYALSGANYRTYKPEITPSPDGGIFVSVRIDHRRGWLASDDHAVLEVSFAPDGSVSSAKSTLAIQGRTISSDLIRSSANAGAKLTGAEGAVKVGANLVADLSSKLLLEKIVEAGRVSYPAAVRHNYNLLYQALRQHTEPSLTIDPPAAESEEPAKPAKAPALEIKPYGEKEKK</sequence>
<keyword evidence="2" id="KW-0732">Signal</keyword>
<evidence type="ECO:0000313" key="3">
    <source>
        <dbReference type="EMBL" id="BCX47130.1"/>
    </source>
</evidence>
<evidence type="ECO:0000256" key="1">
    <source>
        <dbReference type="SAM" id="MobiDB-lite"/>
    </source>
</evidence>
<dbReference type="Proteomes" id="UP001374893">
    <property type="component" value="Chromosome"/>
</dbReference>
<organism evidence="3 4">
    <name type="scientific">Haloferula helveola</name>
    <dbReference type="NCBI Taxonomy" id="490095"/>
    <lineage>
        <taxon>Bacteria</taxon>
        <taxon>Pseudomonadati</taxon>
        <taxon>Verrucomicrobiota</taxon>
        <taxon>Verrucomicrobiia</taxon>
        <taxon>Verrucomicrobiales</taxon>
        <taxon>Verrucomicrobiaceae</taxon>
        <taxon>Haloferula</taxon>
    </lineage>
</organism>
<feature type="compositionally biased region" description="Low complexity" evidence="1">
    <location>
        <begin position="195"/>
        <end position="204"/>
    </location>
</feature>
<keyword evidence="4" id="KW-1185">Reference proteome</keyword>
<evidence type="ECO:0000256" key="2">
    <source>
        <dbReference type="SAM" id="SignalP"/>
    </source>
</evidence>